<evidence type="ECO:0000259" key="1">
    <source>
        <dbReference type="Pfam" id="PF25794"/>
    </source>
</evidence>
<proteinExistence type="predicted"/>
<accession>A0A1I8G7T8</accession>
<dbReference type="NCBIfam" id="NF047352">
    <property type="entry name" value="P_loop_sacsin"/>
    <property type="match status" value="2"/>
</dbReference>
<dbReference type="GO" id="GO:0030544">
    <property type="term" value="F:Hsp70 protein binding"/>
    <property type="evidence" value="ECO:0007669"/>
    <property type="project" value="TreeGrafter"/>
</dbReference>
<evidence type="ECO:0000313" key="2">
    <source>
        <dbReference type="Proteomes" id="UP000095280"/>
    </source>
</evidence>
<dbReference type="Proteomes" id="UP000095280">
    <property type="component" value="Unplaced"/>
</dbReference>
<dbReference type="WBParaSite" id="maker-uti_cns_0001026-snap-gene-0.6-mRNA-1">
    <property type="protein sequence ID" value="maker-uti_cns_0001026-snap-gene-0.6-mRNA-1"/>
    <property type="gene ID" value="maker-uti_cns_0001026-snap-gene-0.6"/>
</dbReference>
<dbReference type="PANTHER" id="PTHR15600">
    <property type="entry name" value="SACSIN"/>
    <property type="match status" value="1"/>
</dbReference>
<dbReference type="Pfam" id="PF25794">
    <property type="entry name" value="SACS"/>
    <property type="match status" value="2"/>
</dbReference>
<reference evidence="3" key="1">
    <citation type="submission" date="2016-11" db="UniProtKB">
        <authorList>
            <consortium name="WormBaseParasite"/>
        </authorList>
    </citation>
    <scope>IDENTIFICATION</scope>
</reference>
<dbReference type="SUPFAM" id="SSF55874">
    <property type="entry name" value="ATPase domain of HSP90 chaperone/DNA topoisomerase II/histidine kinase"/>
    <property type="match status" value="2"/>
</dbReference>
<feature type="domain" description="Sacsin/Nov" evidence="1">
    <location>
        <begin position="1048"/>
        <end position="1283"/>
    </location>
</feature>
<dbReference type="Gene3D" id="3.30.565.10">
    <property type="entry name" value="Histidine kinase-like ATPase, C-terminal domain"/>
    <property type="match status" value="1"/>
</dbReference>
<protein>
    <submittedName>
        <fullName evidence="3">HEPN domain-containing protein</fullName>
    </submittedName>
</protein>
<dbReference type="InterPro" id="IPR058210">
    <property type="entry name" value="SACS/Nov_dom"/>
</dbReference>
<name>A0A1I8G7T8_9PLAT</name>
<feature type="domain" description="Sacsin/Nov" evidence="1">
    <location>
        <begin position="38"/>
        <end position="268"/>
    </location>
</feature>
<organism evidence="2 3">
    <name type="scientific">Macrostomum lignano</name>
    <dbReference type="NCBI Taxonomy" id="282301"/>
    <lineage>
        <taxon>Eukaryota</taxon>
        <taxon>Metazoa</taxon>
        <taxon>Spiralia</taxon>
        <taxon>Lophotrochozoa</taxon>
        <taxon>Platyhelminthes</taxon>
        <taxon>Rhabditophora</taxon>
        <taxon>Macrostomorpha</taxon>
        <taxon>Macrostomida</taxon>
        <taxon>Macrostomidae</taxon>
        <taxon>Macrostomum</taxon>
    </lineage>
</organism>
<keyword evidence="2" id="KW-1185">Reference proteome</keyword>
<sequence>TNRPANSYCRLKGALQTRLRSMASAEDLEGLELCGQSESLTQRLRNILKDYSDGLAIPKEIIQNADDAGATKVTLIYDSRSNRQWQKSVLSGRMADCQGPSLWAHNNSEFTPEDFTNLLNLGGATKRSQSTKVGRFGLGFNSVYNLTDVPSVFSGWRLQFLDPHGETRGVAFWRMSAGPGGFPAPVRTLCRRHGLRQRLKRPAVPGTLIRLPLRTPQQAKESKICQQVYGEMEMRDLLGKTAEVAHLLLLFTQSVSALRLLHLRDGPKAAMLLEVKRSLIECLRPLPVTSDSGKLCDQTQVLTAAVHKMQQESAEKLIGQLRLRIETWYSVKVAKRLGIDALTVDTNRKDDWLQSTAIGFSDSLEMSQHNEVFRPPLASVAVRIKTSQDVSAADVVKPGVAFSFLPLPVETPLLFHVNATFAVTSSRRHLEETTMDESDGRWHPGRWNAALLREAACTALVAAIQRMASDGIVGHPISGRFRKPHPVVFGAIFFYQTVFSADPEAPCVFPTNTGWKNLSKAVFLDELSLGSSALGSAAETVRRIAQSMVPESWGVAEGLAPGVQRSAVQLDLLGTRLWEGEYFVATFLRNLSRLWNFSDVDRKHCCELLHLLLRSLSQTAVSTEDPLRFLRCLSVQRLLNSCSFVPNQLGQLCPAKELLDPCCSAAALYDQNDSIFPRNDFQIADIRRALLKFGLKSQIDFDELLKRAESIYTLDNDLRKERVRSLMRCICESKQLMTPCDDRLAKLRLVEFLPALQKPKDCKLLWYSESNAQGKLFSPRALYDSSLEKLVSLCQPVFDKSLLQDVPQDYKEPLLRMIGVQKTVTWDVAWTQLCRAAEVFHEDSRLICLAVYQHLSKLIDEDPTLLLRSAFKTCESPAILFSDHGFLNPQKVSLNLADKECQPYLFHLLTDIRRSLSNYRSFLKAVGVLEQFGAATYCQVLKEMQAKYNGSELTDADRKCSIDLLTRLSELSSEKIPERSEIFAPDNKGVLTQCSDLCFGSIKWLPNSKSLHFVHKDVAYGVCEKLRIPDKREQALKMHHTPLPFGQKEELTTRIKGILKSYPLGIEIFKELVQNADDAGATRIHLINDRRSFLQERVLGEEWKSLQGPALLVVNDTTFSDDDIEGIQNLGVGSKGSHPWKTGQYGIGFNCVYHVTDVPMFLSDNRVLCVMDPHCRYMPNATIESPGGMYKDESLKAIMTDFPHFFEVFELKFESLLGSTVFRLPLRTQDMARKSKICSNSGSVNSERISALFEELKSDLTDILLFLTNVRTITLSELAPDGKLTKVAEVTSEISGEDSAYSKFKQECKNIWHVEGATKVGVAARIDKSPDSGRQRHRAFNLLPLPLITSLPVHVNGHFALDPSRRNLWEAHSNDAASEWNDVLVTTALPECYVKLLDSLRKRIKAVTDDSQDLSLPLFYKLFPRANEADKSPWGNLTTKFYNEVLTKQWKLFPVMVRQQIEWLPLALSSDSVDGKAAFLQEGAPGEVCDVLPLYGKFGSDHSPVAYETGIYKKFSLEDFCQCLEEFLPNCVSPRSAFISLSSIESRMGDLKPIDWLRDVWCFIEDACRQASSSRQSTGADDVLEPVWDFALVPTCLSWGNEMASEKCDSLFQVSKLSCVYLKSGRCLSDTGRSIEESLQQLKAPALAVHNKFLKDLASQLKKPDTMLSVIRFALTENAAKPSNLPSADMATSICRFIQDNQSAIIQVLKQQGFVKATRNLPIFVSLSGNCTKIGGLRAIVIPASFEAAEIHLWSCSEKCVFIKENPELEKLYESVRCKKLSDYAVYAEFVLPVFDSFSDRTKRLHLEKLKILSWSFLGLSRRNPNESKIFLNALQRAKIVPNRNSWERAANIYHKGKMGFCLRVFCNEEWLDLMKLAGLVTECTVELVLKFANSTASLPVEDAKEKADSILKVVAKADFGPRKEEFLKYLSKIPFIVPDFEPDLNQLFPYANPTVCSIENMVARQARFICWSATPTSPAIITELKCFDKYLKKSPSSAEFWSHVKNILRSSQFLDKFAPHSSLNKTRTKVMDKVYAFMKSLLHLEESRRHFTELKDIPCILADEFQRLVKPMQITLAESSDAIPPFLFACPSRFRKHGEVFSRLGVSHQLTVQHVAMVLEQIKLEQTKSCYPAKLNLELTTRGIHLLLKMLEQSHTLPAAISLYLPTSAADSRGYQLVDARNLVINDVEEYFKRLKDSKTMNVQFLDLEFCKISSDQRKLLEKRLSEDLKVPKLSLLVSEEMEESPKCLHSKNGCFTCTYISDKFGSSEFRKGLTSVIVHGMTTREDEKTFATIGSLFDTLQIDCRQQLHTVLLIQGKRISESKREKSFVFKGCPLREIFQ</sequence>
<dbReference type="InterPro" id="IPR052972">
    <property type="entry name" value="Sacsin_chaperone_reg"/>
</dbReference>
<dbReference type="PANTHER" id="PTHR15600:SF42">
    <property type="entry name" value="SACSIN"/>
    <property type="match status" value="1"/>
</dbReference>
<evidence type="ECO:0000313" key="3">
    <source>
        <dbReference type="WBParaSite" id="maker-uti_cns_0001026-snap-gene-0.6-mRNA-1"/>
    </source>
</evidence>
<dbReference type="InterPro" id="IPR036890">
    <property type="entry name" value="HATPase_C_sf"/>
</dbReference>